<reference evidence="2" key="1">
    <citation type="submission" date="2022-08" db="EMBL/GenBank/DDBJ databases">
        <authorList>
            <person name="Deng Y."/>
            <person name="Han X.-F."/>
            <person name="Zhang Y.-Q."/>
        </authorList>
    </citation>
    <scope>NUCLEOTIDE SEQUENCE</scope>
    <source>
        <strain evidence="2">CPCC 203386</strain>
    </source>
</reference>
<comment type="caution">
    <text evidence="2">The sequence shown here is derived from an EMBL/GenBank/DDBJ whole genome shotgun (WGS) entry which is preliminary data.</text>
</comment>
<dbReference type="Gene3D" id="3.10.180.10">
    <property type="entry name" value="2,3-Dihydroxybiphenyl 1,2-Dioxygenase, domain 1"/>
    <property type="match status" value="1"/>
</dbReference>
<dbReference type="RefSeq" id="WP_259538459.1">
    <property type="nucleotide sequence ID" value="NZ_JANLCJ010000002.1"/>
</dbReference>
<dbReference type="InterPro" id="IPR037523">
    <property type="entry name" value="VOC_core"/>
</dbReference>
<organism evidence="2 3">
    <name type="scientific">Herbiconiux daphne</name>
    <dbReference type="NCBI Taxonomy" id="2970914"/>
    <lineage>
        <taxon>Bacteria</taxon>
        <taxon>Bacillati</taxon>
        <taxon>Actinomycetota</taxon>
        <taxon>Actinomycetes</taxon>
        <taxon>Micrococcales</taxon>
        <taxon>Microbacteriaceae</taxon>
        <taxon>Herbiconiux</taxon>
    </lineage>
</organism>
<evidence type="ECO:0000313" key="2">
    <source>
        <dbReference type="EMBL" id="MCS5733642.1"/>
    </source>
</evidence>
<dbReference type="EMBL" id="JANLCJ010000002">
    <property type="protein sequence ID" value="MCS5733642.1"/>
    <property type="molecule type" value="Genomic_DNA"/>
</dbReference>
<dbReference type="SUPFAM" id="SSF54593">
    <property type="entry name" value="Glyoxalase/Bleomycin resistance protein/Dihydroxybiphenyl dioxygenase"/>
    <property type="match status" value="1"/>
</dbReference>
<sequence length="127" mass="13622">MLTTGNSFSGFSVDDIEAARVFYGESLGFAVKLNDMGILEITLPGGAPSIAYQKNDHAPATFTVLNFEVDDIDRAVDELVAAGVTLERYEGMPQDDKGVLRGKAQNRGPDIAWFLDPAGNILSVLSN</sequence>
<dbReference type="InterPro" id="IPR004360">
    <property type="entry name" value="Glyas_Fos-R_dOase_dom"/>
</dbReference>
<feature type="domain" description="VOC" evidence="1">
    <location>
        <begin position="5"/>
        <end position="127"/>
    </location>
</feature>
<dbReference type="InterPro" id="IPR029068">
    <property type="entry name" value="Glyas_Bleomycin-R_OHBP_Dase"/>
</dbReference>
<dbReference type="Pfam" id="PF00903">
    <property type="entry name" value="Glyoxalase"/>
    <property type="match status" value="1"/>
</dbReference>
<keyword evidence="3" id="KW-1185">Reference proteome</keyword>
<gene>
    <name evidence="2" type="ORF">N1032_07810</name>
</gene>
<evidence type="ECO:0000313" key="3">
    <source>
        <dbReference type="Proteomes" id="UP001165586"/>
    </source>
</evidence>
<dbReference type="Proteomes" id="UP001165586">
    <property type="component" value="Unassembled WGS sequence"/>
</dbReference>
<dbReference type="PROSITE" id="PS51819">
    <property type="entry name" value="VOC"/>
    <property type="match status" value="1"/>
</dbReference>
<protein>
    <submittedName>
        <fullName evidence="2">VOC family protein</fullName>
    </submittedName>
</protein>
<proteinExistence type="predicted"/>
<evidence type="ECO:0000259" key="1">
    <source>
        <dbReference type="PROSITE" id="PS51819"/>
    </source>
</evidence>
<name>A0ABT2H144_9MICO</name>
<accession>A0ABT2H144</accession>